<proteinExistence type="predicted"/>
<dbReference type="EMBL" id="JBEDUW010000079">
    <property type="protein sequence ID" value="KAK9906196.1"/>
    <property type="molecule type" value="Genomic_DNA"/>
</dbReference>
<name>A0AAW1VN87_RUBAR</name>
<protein>
    <submittedName>
        <fullName evidence="1">Uncharacterized protein</fullName>
    </submittedName>
</protein>
<evidence type="ECO:0000313" key="1">
    <source>
        <dbReference type="EMBL" id="KAK9906196.1"/>
    </source>
</evidence>
<dbReference type="AlphaFoldDB" id="A0AAW1VN87"/>
<sequence length="96" mass="10765">MILHLMEWVLSGLSNFRSVEKINTLSKEVLETSKPNYVPFAVVMAAAGVLRALNRSVVSGLGLDMISKLRMSAEDRIESVARELISPNKRVYQFKL</sequence>
<dbReference type="PANTHER" id="PTHR36337:SF1">
    <property type="entry name" value="OBSCURIN-LIKE PROTEIN"/>
    <property type="match status" value="1"/>
</dbReference>
<organism evidence="1 2">
    <name type="scientific">Rubus argutus</name>
    <name type="common">Southern blackberry</name>
    <dbReference type="NCBI Taxonomy" id="59490"/>
    <lineage>
        <taxon>Eukaryota</taxon>
        <taxon>Viridiplantae</taxon>
        <taxon>Streptophyta</taxon>
        <taxon>Embryophyta</taxon>
        <taxon>Tracheophyta</taxon>
        <taxon>Spermatophyta</taxon>
        <taxon>Magnoliopsida</taxon>
        <taxon>eudicotyledons</taxon>
        <taxon>Gunneridae</taxon>
        <taxon>Pentapetalae</taxon>
        <taxon>rosids</taxon>
        <taxon>fabids</taxon>
        <taxon>Rosales</taxon>
        <taxon>Rosaceae</taxon>
        <taxon>Rosoideae</taxon>
        <taxon>Rosoideae incertae sedis</taxon>
        <taxon>Rubus</taxon>
    </lineage>
</organism>
<keyword evidence="2" id="KW-1185">Reference proteome</keyword>
<gene>
    <name evidence="1" type="ORF">M0R45_002740</name>
</gene>
<dbReference type="Proteomes" id="UP001457282">
    <property type="component" value="Unassembled WGS sequence"/>
</dbReference>
<reference evidence="1 2" key="1">
    <citation type="journal article" date="2023" name="G3 (Bethesda)">
        <title>A chromosome-length genome assembly and annotation of blackberry (Rubus argutus, cv. 'Hillquist').</title>
        <authorList>
            <person name="Bruna T."/>
            <person name="Aryal R."/>
            <person name="Dudchenko O."/>
            <person name="Sargent D.J."/>
            <person name="Mead D."/>
            <person name="Buti M."/>
            <person name="Cavallini A."/>
            <person name="Hytonen T."/>
            <person name="Andres J."/>
            <person name="Pham M."/>
            <person name="Weisz D."/>
            <person name="Mascagni F."/>
            <person name="Usai G."/>
            <person name="Natali L."/>
            <person name="Bassil N."/>
            <person name="Fernandez G.E."/>
            <person name="Lomsadze A."/>
            <person name="Armour M."/>
            <person name="Olukolu B."/>
            <person name="Poorten T."/>
            <person name="Britton C."/>
            <person name="Davik J."/>
            <person name="Ashrafi H."/>
            <person name="Aiden E.L."/>
            <person name="Borodovsky M."/>
            <person name="Worthington M."/>
        </authorList>
    </citation>
    <scope>NUCLEOTIDE SEQUENCE [LARGE SCALE GENOMIC DNA]</scope>
    <source>
        <strain evidence="1">PI 553951</strain>
    </source>
</reference>
<accession>A0AAW1VN87</accession>
<comment type="caution">
    <text evidence="1">The sequence shown here is derived from an EMBL/GenBank/DDBJ whole genome shotgun (WGS) entry which is preliminary data.</text>
</comment>
<dbReference type="PANTHER" id="PTHR36337">
    <property type="entry name" value="OBSCURIN-LIKE PROTEIN"/>
    <property type="match status" value="1"/>
</dbReference>
<evidence type="ECO:0000313" key="2">
    <source>
        <dbReference type="Proteomes" id="UP001457282"/>
    </source>
</evidence>